<reference evidence="1 2" key="1">
    <citation type="journal article" date="2014" name="Curr. Biol.">
        <title>The genome of the clonal raider ant Cerapachys biroi.</title>
        <authorList>
            <person name="Oxley P.R."/>
            <person name="Ji L."/>
            <person name="Fetter-Pruneda I."/>
            <person name="McKenzie S.K."/>
            <person name="Li C."/>
            <person name="Hu H."/>
            <person name="Zhang G."/>
            <person name="Kronauer D.J."/>
        </authorList>
    </citation>
    <scope>NUCLEOTIDE SEQUENCE [LARGE SCALE GENOMIC DNA]</scope>
</reference>
<feature type="non-terminal residue" evidence="1">
    <location>
        <position position="1"/>
    </location>
</feature>
<evidence type="ECO:0008006" key="3">
    <source>
        <dbReference type="Google" id="ProtNLM"/>
    </source>
</evidence>
<proteinExistence type="predicted"/>
<dbReference type="PANTHER" id="PTHR37162">
    <property type="entry name" value="HAT FAMILY DIMERISATION DOMAINCONTAINING PROTEIN-RELATED"/>
    <property type="match status" value="1"/>
</dbReference>
<accession>A0A026W1S3</accession>
<evidence type="ECO:0000313" key="1">
    <source>
        <dbReference type="EMBL" id="EZA49526.1"/>
    </source>
</evidence>
<dbReference type="PANTHER" id="PTHR37162:SF1">
    <property type="entry name" value="BED-TYPE DOMAIN-CONTAINING PROTEIN"/>
    <property type="match status" value="1"/>
</dbReference>
<dbReference type="AlphaFoldDB" id="A0A026W1S3"/>
<evidence type="ECO:0000313" key="2">
    <source>
        <dbReference type="Proteomes" id="UP000053097"/>
    </source>
</evidence>
<dbReference type="STRING" id="2015173.A0A026W1S3"/>
<keyword evidence="2" id="KW-1185">Reference proteome</keyword>
<dbReference type="EMBL" id="KK107506">
    <property type="protein sequence ID" value="EZA49526.1"/>
    <property type="molecule type" value="Genomic_DNA"/>
</dbReference>
<gene>
    <name evidence="1" type="ORF">X777_12264</name>
</gene>
<organism evidence="1 2">
    <name type="scientific">Ooceraea biroi</name>
    <name type="common">Clonal raider ant</name>
    <name type="synonym">Cerapachys biroi</name>
    <dbReference type="NCBI Taxonomy" id="2015173"/>
    <lineage>
        <taxon>Eukaryota</taxon>
        <taxon>Metazoa</taxon>
        <taxon>Ecdysozoa</taxon>
        <taxon>Arthropoda</taxon>
        <taxon>Hexapoda</taxon>
        <taxon>Insecta</taxon>
        <taxon>Pterygota</taxon>
        <taxon>Neoptera</taxon>
        <taxon>Endopterygota</taxon>
        <taxon>Hymenoptera</taxon>
        <taxon>Apocrita</taxon>
        <taxon>Aculeata</taxon>
        <taxon>Formicoidea</taxon>
        <taxon>Formicidae</taxon>
        <taxon>Dorylinae</taxon>
        <taxon>Ooceraea</taxon>
    </lineage>
</organism>
<dbReference type="Proteomes" id="UP000053097">
    <property type="component" value="Unassembled WGS sequence"/>
</dbReference>
<dbReference type="OrthoDB" id="7674489at2759"/>
<dbReference type="OMA" id="ASKACEQ"/>
<sequence>ELVVLNCICHSSALIASKACDRLPPSCEQLIRRVATYISGSAKRCAILREFQNFFNVENHKILKLSNTRWLCLHKCVVRLLENWEVLKQYFILETAENKSKIAEMILEYLNSDSIKAYLLFLKYSLNFLNSFNALFQSRTILIHKLFESSQELIYQFAQNFITYNALKNISNLDLNNEENIQPLDNFKVLGVPDLQWSSLLLNIS</sequence>
<name>A0A026W1S3_OOCBI</name>
<protein>
    <recommendedName>
        <fullName evidence="3">SCAN domain-containing protein</fullName>
    </recommendedName>
</protein>